<evidence type="ECO:0000313" key="8">
    <source>
        <dbReference type="Proteomes" id="UP000500953"/>
    </source>
</evidence>
<keyword evidence="3 5" id="KW-0238">DNA-binding</keyword>
<proteinExistence type="predicted"/>
<accession>A0A6G9ZBK8</accession>
<protein>
    <submittedName>
        <fullName evidence="7">TetR family transcriptional regulator</fullName>
    </submittedName>
</protein>
<evidence type="ECO:0000259" key="6">
    <source>
        <dbReference type="PROSITE" id="PS50977"/>
    </source>
</evidence>
<dbReference type="InterPro" id="IPR009057">
    <property type="entry name" value="Homeodomain-like_sf"/>
</dbReference>
<evidence type="ECO:0000256" key="1">
    <source>
        <dbReference type="ARBA" id="ARBA00022491"/>
    </source>
</evidence>
<dbReference type="SUPFAM" id="SSF46689">
    <property type="entry name" value="Homeodomain-like"/>
    <property type="match status" value="1"/>
</dbReference>
<feature type="domain" description="HTH tetR-type" evidence="6">
    <location>
        <begin position="8"/>
        <end position="68"/>
    </location>
</feature>
<dbReference type="Pfam" id="PF13977">
    <property type="entry name" value="TetR_C_6"/>
    <property type="match status" value="1"/>
</dbReference>
<evidence type="ECO:0000313" key="7">
    <source>
        <dbReference type="EMBL" id="QIS22781.1"/>
    </source>
</evidence>
<dbReference type="InterPro" id="IPR023772">
    <property type="entry name" value="DNA-bd_HTH_TetR-type_CS"/>
</dbReference>
<dbReference type="InterPro" id="IPR050109">
    <property type="entry name" value="HTH-type_TetR-like_transc_reg"/>
</dbReference>
<keyword evidence="4" id="KW-0804">Transcription</keyword>
<name>A0A6G9ZBK8_9NOCA</name>
<keyword evidence="2" id="KW-0805">Transcription regulation</keyword>
<dbReference type="InterPro" id="IPR036271">
    <property type="entry name" value="Tet_transcr_reg_TetR-rel_C_sf"/>
</dbReference>
<dbReference type="GO" id="GO:0003700">
    <property type="term" value="F:DNA-binding transcription factor activity"/>
    <property type="evidence" value="ECO:0007669"/>
    <property type="project" value="TreeGrafter"/>
</dbReference>
<dbReference type="PANTHER" id="PTHR30055">
    <property type="entry name" value="HTH-TYPE TRANSCRIPTIONAL REGULATOR RUTR"/>
    <property type="match status" value="1"/>
</dbReference>
<dbReference type="PANTHER" id="PTHR30055:SF226">
    <property type="entry name" value="HTH-TYPE TRANSCRIPTIONAL REGULATOR PKSA"/>
    <property type="match status" value="1"/>
</dbReference>
<dbReference type="SUPFAM" id="SSF48498">
    <property type="entry name" value="Tetracyclin repressor-like, C-terminal domain"/>
    <property type="match status" value="1"/>
</dbReference>
<dbReference type="Gene3D" id="1.10.357.10">
    <property type="entry name" value="Tetracycline Repressor, domain 2"/>
    <property type="match status" value="1"/>
</dbReference>
<dbReference type="PROSITE" id="PS50977">
    <property type="entry name" value="HTH_TETR_2"/>
    <property type="match status" value="1"/>
</dbReference>
<dbReference type="GO" id="GO:0000976">
    <property type="term" value="F:transcription cis-regulatory region binding"/>
    <property type="evidence" value="ECO:0007669"/>
    <property type="project" value="TreeGrafter"/>
</dbReference>
<evidence type="ECO:0000256" key="5">
    <source>
        <dbReference type="PROSITE-ProRule" id="PRU00335"/>
    </source>
</evidence>
<reference evidence="7 8" key="1">
    <citation type="journal article" date="2019" name="ACS Chem. Biol.">
        <title>Identification and Mobilization of a Cryptic Antibiotic Biosynthesis Gene Locus from a Human-Pathogenic Nocardia Isolate.</title>
        <authorList>
            <person name="Herisse M."/>
            <person name="Ishida K."/>
            <person name="Porter J.L."/>
            <person name="Howden B."/>
            <person name="Hertweck C."/>
            <person name="Stinear T.P."/>
            <person name="Pidot S.J."/>
        </authorList>
    </citation>
    <scope>NUCLEOTIDE SEQUENCE [LARGE SCALE GENOMIC DNA]</scope>
    <source>
        <strain evidence="7 8">AUSMDU00012715</strain>
    </source>
</reference>
<organism evidence="7 8">
    <name type="scientific">Nocardia terpenica</name>
    <dbReference type="NCBI Taxonomy" id="455432"/>
    <lineage>
        <taxon>Bacteria</taxon>
        <taxon>Bacillati</taxon>
        <taxon>Actinomycetota</taxon>
        <taxon>Actinomycetes</taxon>
        <taxon>Mycobacteriales</taxon>
        <taxon>Nocardiaceae</taxon>
        <taxon>Nocardia</taxon>
    </lineage>
</organism>
<dbReference type="Proteomes" id="UP000500953">
    <property type="component" value="Chromosome"/>
</dbReference>
<dbReference type="InterPro" id="IPR039538">
    <property type="entry name" value="BetI_C"/>
</dbReference>
<dbReference type="Pfam" id="PF00440">
    <property type="entry name" value="TetR_N"/>
    <property type="match status" value="1"/>
</dbReference>
<dbReference type="PROSITE" id="PS01081">
    <property type="entry name" value="HTH_TETR_1"/>
    <property type="match status" value="1"/>
</dbReference>
<dbReference type="EMBL" id="CP046173">
    <property type="protein sequence ID" value="QIS22781.1"/>
    <property type="molecule type" value="Genomic_DNA"/>
</dbReference>
<dbReference type="RefSeq" id="WP_167490182.1">
    <property type="nucleotide sequence ID" value="NZ_CP046173.1"/>
</dbReference>
<keyword evidence="1" id="KW-0678">Repressor</keyword>
<dbReference type="AlphaFoldDB" id="A0A6G9ZBK8"/>
<feature type="DNA-binding region" description="H-T-H motif" evidence="5">
    <location>
        <begin position="31"/>
        <end position="50"/>
    </location>
</feature>
<evidence type="ECO:0000256" key="3">
    <source>
        <dbReference type="ARBA" id="ARBA00023125"/>
    </source>
</evidence>
<evidence type="ECO:0000256" key="2">
    <source>
        <dbReference type="ARBA" id="ARBA00023015"/>
    </source>
</evidence>
<evidence type="ECO:0000256" key="4">
    <source>
        <dbReference type="ARBA" id="ARBA00023163"/>
    </source>
</evidence>
<gene>
    <name evidence="7" type="ORF">F6W96_35040</name>
</gene>
<dbReference type="InterPro" id="IPR001647">
    <property type="entry name" value="HTH_TetR"/>
</dbReference>
<sequence length="206" mass="23062">MPKLVDRDSRRREVVDALFRVAVRDGLHRASLRAVADEAGLNIGSVRHYFADQQELMRFAMQTMLDRVGDRLQRRIDEAGDPSAFDPSQLRRLAADLLAELLPLDETRRAEAAVFIDFITASRTNPAIGGDLAHRAAAGTRTLVRRILVRMTESAAPRPDLDIDIETERLTSLLDGLSLNAILHPDLINPRECIKVLQTHLDRLAD</sequence>